<keyword evidence="3" id="KW-0067">ATP-binding</keyword>
<reference evidence="3 4" key="1">
    <citation type="submission" date="2011-09" db="EMBL/GenBank/DDBJ databases">
        <title>Complete Genome Sequence of Bacillus cereus Bacteriophage BCD7.</title>
        <authorList>
            <person name="Lee J.-H."/>
            <person name="Shin H."/>
            <person name="Son B."/>
            <person name="Ryu S."/>
        </authorList>
    </citation>
    <scope>NUCLEOTIDE SEQUENCE [LARGE SCALE GENOMIC DNA]</scope>
</reference>
<name>J9PUD2_9CAUD</name>
<feature type="domain" description="SF4 helicase" evidence="2">
    <location>
        <begin position="148"/>
        <end position="400"/>
    </location>
</feature>
<dbReference type="RefSeq" id="YP_007005911.1">
    <property type="nucleotide sequence ID" value="NC_019515.1"/>
</dbReference>
<feature type="region of interest" description="Disordered" evidence="1">
    <location>
        <begin position="399"/>
        <end position="423"/>
    </location>
</feature>
<dbReference type="GeneID" id="14011579"/>
<protein>
    <submittedName>
        <fullName evidence="3">Putative replicative DNA helicase</fullName>
    </submittedName>
</protein>
<dbReference type="PANTHER" id="PTHR30153:SF2">
    <property type="entry name" value="REPLICATIVE DNA HELICASE"/>
    <property type="match status" value="1"/>
</dbReference>
<gene>
    <name evidence="3" type="ORF">BCD7_0060</name>
</gene>
<evidence type="ECO:0000313" key="3">
    <source>
        <dbReference type="EMBL" id="AEZ50507.1"/>
    </source>
</evidence>
<dbReference type="Pfam" id="PF03796">
    <property type="entry name" value="DnaB_C"/>
    <property type="match status" value="1"/>
</dbReference>
<sequence>MSNIETQLISKIIETGDLIVVNDMQITPRFFTGRNRKAFRFITNHQTKYGKVPSLEVFKKKHPHLKLSDAPEGLRYYCDEIRNKRKHNTLVDGMDEATELIDNLETDEAYKIIQQVISKIEQDIILTDRQEVTKNTEQRWNDYETRKNMGGMTGIPSGIDRLDYTLKGYNGGELITLLGYTGTGKTWFELIQAVYMAKQGYKVLFFTTEMSTKMIIRRIDAIWCKLSYTRFRDGRLTKEEEKRYKAYLAKMEGDTDTNLIVEQATAGVTQVSAKIDQHKPDIVFVDGAYLLSDDASDEDDWKSHVRVWRALHSLALVKKLPIYVSTQIKEEKASLGAIAFAKAIAADCDVIMALEQDQEMKADKEIKLKFLKVREGDISHAIYMNWDFDKMKYDTIYSEGGDNKPDDDDDEETELPSGVQEIA</sequence>
<evidence type="ECO:0000256" key="1">
    <source>
        <dbReference type="SAM" id="MobiDB-lite"/>
    </source>
</evidence>
<feature type="compositionally biased region" description="Acidic residues" evidence="1">
    <location>
        <begin position="405"/>
        <end position="414"/>
    </location>
</feature>
<dbReference type="PROSITE" id="PS51199">
    <property type="entry name" value="SF4_HELICASE"/>
    <property type="match status" value="1"/>
</dbReference>
<dbReference type="GO" id="GO:0005524">
    <property type="term" value="F:ATP binding"/>
    <property type="evidence" value="ECO:0007669"/>
    <property type="project" value="InterPro"/>
</dbReference>
<dbReference type="InterPro" id="IPR027417">
    <property type="entry name" value="P-loop_NTPase"/>
</dbReference>
<evidence type="ECO:0000259" key="2">
    <source>
        <dbReference type="PROSITE" id="PS51199"/>
    </source>
</evidence>
<dbReference type="GO" id="GO:0003678">
    <property type="term" value="F:DNA helicase activity"/>
    <property type="evidence" value="ECO:0007669"/>
    <property type="project" value="InterPro"/>
</dbReference>
<organism evidence="3 4">
    <name type="scientific">Bacillus phage BCD7</name>
    <dbReference type="NCBI Taxonomy" id="1136534"/>
    <lineage>
        <taxon>Viruses</taxon>
        <taxon>Duplodnaviria</taxon>
        <taxon>Heunggongvirae</taxon>
        <taxon>Uroviricota</taxon>
        <taxon>Caudoviricetes</taxon>
        <taxon>Becedseptimavirus</taxon>
        <taxon>Becedseptimavirus BCD7</taxon>
    </lineage>
</organism>
<dbReference type="InterPro" id="IPR007694">
    <property type="entry name" value="DNA_helicase_DnaB-like_C"/>
</dbReference>
<dbReference type="GO" id="GO:0006260">
    <property type="term" value="P:DNA replication"/>
    <property type="evidence" value="ECO:0007669"/>
    <property type="project" value="InterPro"/>
</dbReference>
<keyword evidence="4" id="KW-1185">Reference proteome</keyword>
<dbReference type="KEGG" id="vg:14011579"/>
<dbReference type="EMBL" id="JN712910">
    <property type="protein sequence ID" value="AEZ50507.1"/>
    <property type="molecule type" value="Genomic_DNA"/>
</dbReference>
<keyword evidence="3" id="KW-0378">Hydrolase</keyword>
<evidence type="ECO:0000313" key="4">
    <source>
        <dbReference type="Proteomes" id="UP000006298"/>
    </source>
</evidence>
<proteinExistence type="predicted"/>
<keyword evidence="3" id="KW-0547">Nucleotide-binding</keyword>
<dbReference type="SUPFAM" id="SSF52540">
    <property type="entry name" value="P-loop containing nucleoside triphosphate hydrolases"/>
    <property type="match status" value="1"/>
</dbReference>
<dbReference type="Proteomes" id="UP000006298">
    <property type="component" value="Segment"/>
</dbReference>
<dbReference type="OrthoDB" id="2800at10239"/>
<keyword evidence="3" id="KW-0347">Helicase</keyword>
<accession>J9PUD2</accession>
<dbReference type="Gene3D" id="3.40.50.300">
    <property type="entry name" value="P-loop containing nucleotide triphosphate hydrolases"/>
    <property type="match status" value="1"/>
</dbReference>
<dbReference type="PANTHER" id="PTHR30153">
    <property type="entry name" value="REPLICATIVE DNA HELICASE DNAB"/>
    <property type="match status" value="1"/>
</dbReference>